<dbReference type="OrthoDB" id="5290825at2759"/>
<dbReference type="Gene3D" id="1.20.1250.20">
    <property type="entry name" value="MFS general substrate transporter like domains"/>
    <property type="match status" value="1"/>
</dbReference>
<feature type="transmembrane region" description="Helical" evidence="9">
    <location>
        <begin position="387"/>
        <end position="410"/>
    </location>
</feature>
<feature type="transmembrane region" description="Helical" evidence="9">
    <location>
        <begin position="355"/>
        <end position="375"/>
    </location>
</feature>
<dbReference type="GO" id="GO:0022857">
    <property type="term" value="F:transmembrane transporter activity"/>
    <property type="evidence" value="ECO:0007669"/>
    <property type="project" value="InterPro"/>
</dbReference>
<feature type="transmembrane region" description="Helical" evidence="9">
    <location>
        <begin position="447"/>
        <end position="471"/>
    </location>
</feature>
<dbReference type="GO" id="GO:0015791">
    <property type="term" value="P:polyol transmembrane transport"/>
    <property type="evidence" value="ECO:0007669"/>
    <property type="project" value="UniProtKB-ARBA"/>
</dbReference>
<evidence type="ECO:0000313" key="11">
    <source>
        <dbReference type="EMBL" id="CAG9977907.1"/>
    </source>
</evidence>
<dbReference type="PROSITE" id="PS00216">
    <property type="entry name" value="SUGAR_TRANSPORT_1"/>
    <property type="match status" value="1"/>
</dbReference>
<feature type="transmembrane region" description="Helical" evidence="9">
    <location>
        <begin position="142"/>
        <end position="161"/>
    </location>
</feature>
<keyword evidence="3 7" id="KW-0813">Transport</keyword>
<organism evidence="11 12">
    <name type="scientific">Clonostachys byssicola</name>
    <dbReference type="NCBI Taxonomy" id="160290"/>
    <lineage>
        <taxon>Eukaryota</taxon>
        <taxon>Fungi</taxon>
        <taxon>Dikarya</taxon>
        <taxon>Ascomycota</taxon>
        <taxon>Pezizomycotina</taxon>
        <taxon>Sordariomycetes</taxon>
        <taxon>Hypocreomycetidae</taxon>
        <taxon>Hypocreales</taxon>
        <taxon>Bionectriaceae</taxon>
        <taxon>Clonostachys</taxon>
    </lineage>
</organism>
<comment type="caution">
    <text evidence="11">The sequence shown here is derived from an EMBL/GenBank/DDBJ whole genome shotgun (WGS) entry which is preliminary data.</text>
</comment>
<reference evidence="12" key="1">
    <citation type="submission" date="2019-06" db="EMBL/GenBank/DDBJ databases">
        <authorList>
            <person name="Broberg M."/>
        </authorList>
    </citation>
    <scope>NUCLEOTIDE SEQUENCE [LARGE SCALE GENOMIC DNA]</scope>
</reference>
<comment type="similarity">
    <text evidence="2 7">Belongs to the major facilitator superfamily. Sugar transporter (TC 2.A.1.1) family.</text>
</comment>
<feature type="transmembrane region" description="Helical" evidence="9">
    <location>
        <begin position="516"/>
        <end position="534"/>
    </location>
</feature>
<evidence type="ECO:0000256" key="6">
    <source>
        <dbReference type="ARBA" id="ARBA00023136"/>
    </source>
</evidence>
<dbReference type="GO" id="GO:0016020">
    <property type="term" value="C:membrane"/>
    <property type="evidence" value="ECO:0007669"/>
    <property type="project" value="UniProtKB-SubCell"/>
</dbReference>
<dbReference type="GO" id="GO:0015798">
    <property type="term" value="P:myo-inositol transport"/>
    <property type="evidence" value="ECO:0007669"/>
    <property type="project" value="UniProtKB-ARBA"/>
</dbReference>
<evidence type="ECO:0000256" key="7">
    <source>
        <dbReference type="RuleBase" id="RU003346"/>
    </source>
</evidence>
<evidence type="ECO:0000259" key="10">
    <source>
        <dbReference type="PROSITE" id="PS50850"/>
    </source>
</evidence>
<evidence type="ECO:0000256" key="3">
    <source>
        <dbReference type="ARBA" id="ARBA00022448"/>
    </source>
</evidence>
<dbReference type="PRINTS" id="PR00171">
    <property type="entry name" value="SUGRTRNSPORT"/>
</dbReference>
<feature type="transmembrane region" description="Helical" evidence="9">
    <location>
        <begin position="230"/>
        <end position="252"/>
    </location>
</feature>
<dbReference type="SUPFAM" id="SSF103473">
    <property type="entry name" value="MFS general substrate transporter"/>
    <property type="match status" value="1"/>
</dbReference>
<feature type="domain" description="Major facilitator superfamily (MFS) profile" evidence="10">
    <location>
        <begin position="104"/>
        <end position="538"/>
    </location>
</feature>
<feature type="transmembrane region" description="Helical" evidence="9">
    <location>
        <begin position="417"/>
        <end position="435"/>
    </location>
</feature>
<keyword evidence="12" id="KW-1185">Reference proteome</keyword>
<proteinExistence type="inferred from homology"/>
<feature type="transmembrane region" description="Helical" evidence="9">
    <location>
        <begin position="173"/>
        <end position="190"/>
    </location>
</feature>
<evidence type="ECO:0000256" key="8">
    <source>
        <dbReference type="SAM" id="MobiDB-lite"/>
    </source>
</evidence>
<sequence length="597" mass="66510">MASLSTSGEVNPQISTETAPNAINSNPLSGATPQDVLADVNRFVEAKGLREHRDAFRKGALLARVQNIPDGYEDVDLLSNEEKEYIRYEVSHKWRASPPLLYLLCALCAGCAIVQGMDQTVINGAQAFYFKEFGIKDPLMQGFLNGAPYASAALLGCWLNAPLNDKFGRRGTIFVSCCIAALTGIIQAASSSWVDFMIGRLVLGIAVGAKSSTTPIYAAESAPKEVRGALTMMWQMWTAFGIMVGYAASLGFQNCDFLGENSQWRWMIGVSSFPPIVVGALVYLLPDSPRWYMDKGNYKKAFESMRKLRRHDIQAARDIYLAHTYLEAEKQSKEGKNLLKEFFTVRRNWRAAQSAWFCMFMQQFCGVNVIAYYSTRIFTDAGFSRDVALTASFGCGVLNWLGALPAVLTIDRFGRRNLLLATLPLLSVSLLWTAGSFQVQDPQLRTSLVIASVYVFMFIYSPGLGPVPFTYSAEAFPLHIRALGMASATAVTWALNFLISFSWPKMMEAMTPTGGFCWYGAWNAVGFVFAYFLVPETKGRTLEELDEVFSVRNRDHALYYWRRLKYGVLKLARVDVERVPPLYEVIEGQPEPKPSNA</sequence>
<gene>
    <name evidence="11" type="ORF">CBYS24578_00008943</name>
</gene>
<dbReference type="PANTHER" id="PTHR48020:SF26">
    <property type="entry name" value="MYO-INOSITOL TRANSPORTER, PUTATIVE (AFU_ORTHOLOGUE AFUA_4G01560)-RELATED"/>
    <property type="match status" value="1"/>
</dbReference>
<comment type="subcellular location">
    <subcellularLocation>
        <location evidence="1">Membrane</location>
        <topology evidence="1">Multi-pass membrane protein</topology>
    </subcellularLocation>
</comment>
<keyword evidence="4 9" id="KW-0812">Transmembrane</keyword>
<dbReference type="InterPro" id="IPR050814">
    <property type="entry name" value="Myo-inositol_Transporter"/>
</dbReference>
<feature type="transmembrane region" description="Helical" evidence="9">
    <location>
        <begin position="483"/>
        <end position="504"/>
    </location>
</feature>
<keyword evidence="6 9" id="KW-0472">Membrane</keyword>
<dbReference type="InterPro" id="IPR003663">
    <property type="entry name" value="Sugar/inositol_transpt"/>
</dbReference>
<dbReference type="NCBIfam" id="TIGR00879">
    <property type="entry name" value="SP"/>
    <property type="match status" value="1"/>
</dbReference>
<dbReference type="PROSITE" id="PS50850">
    <property type="entry name" value="MFS"/>
    <property type="match status" value="1"/>
</dbReference>
<keyword evidence="5 9" id="KW-1133">Transmembrane helix</keyword>
<dbReference type="PROSITE" id="PS00217">
    <property type="entry name" value="SUGAR_TRANSPORT_2"/>
    <property type="match status" value="1"/>
</dbReference>
<evidence type="ECO:0000256" key="4">
    <source>
        <dbReference type="ARBA" id="ARBA00022692"/>
    </source>
</evidence>
<protein>
    <recommendedName>
        <fullName evidence="10">Major facilitator superfamily (MFS) profile domain-containing protein</fullName>
    </recommendedName>
</protein>
<dbReference type="InterPro" id="IPR020846">
    <property type="entry name" value="MFS_dom"/>
</dbReference>
<dbReference type="InterPro" id="IPR005829">
    <property type="entry name" value="Sugar_transporter_CS"/>
</dbReference>
<feature type="region of interest" description="Disordered" evidence="8">
    <location>
        <begin position="1"/>
        <end position="28"/>
    </location>
</feature>
<feature type="transmembrane region" description="Helical" evidence="9">
    <location>
        <begin position="100"/>
        <end position="122"/>
    </location>
</feature>
<name>A0A9N9U4F3_9HYPO</name>
<evidence type="ECO:0000256" key="2">
    <source>
        <dbReference type="ARBA" id="ARBA00010992"/>
    </source>
</evidence>
<dbReference type="InterPro" id="IPR005828">
    <property type="entry name" value="MFS_sugar_transport-like"/>
</dbReference>
<reference evidence="11 12" key="2">
    <citation type="submission" date="2021-10" db="EMBL/GenBank/DDBJ databases">
        <authorList>
            <person name="Piombo E."/>
        </authorList>
    </citation>
    <scope>NUCLEOTIDE SEQUENCE [LARGE SCALE GENOMIC DNA]</scope>
</reference>
<evidence type="ECO:0000256" key="1">
    <source>
        <dbReference type="ARBA" id="ARBA00004141"/>
    </source>
</evidence>
<dbReference type="InterPro" id="IPR036259">
    <property type="entry name" value="MFS_trans_sf"/>
</dbReference>
<dbReference type="Proteomes" id="UP000754883">
    <property type="component" value="Unassembled WGS sequence"/>
</dbReference>
<dbReference type="PANTHER" id="PTHR48020">
    <property type="entry name" value="PROTON MYO-INOSITOL COTRANSPORTER"/>
    <property type="match status" value="1"/>
</dbReference>
<dbReference type="FunFam" id="1.20.1250.20:FF:000134">
    <property type="entry name" value="MFS sugar transporter protein"/>
    <property type="match status" value="1"/>
</dbReference>
<evidence type="ECO:0000313" key="12">
    <source>
        <dbReference type="Proteomes" id="UP000754883"/>
    </source>
</evidence>
<accession>A0A9N9U4F3</accession>
<dbReference type="EMBL" id="CABFNO020001298">
    <property type="protein sequence ID" value="CAG9977907.1"/>
    <property type="molecule type" value="Genomic_DNA"/>
</dbReference>
<feature type="transmembrane region" description="Helical" evidence="9">
    <location>
        <begin position="264"/>
        <end position="285"/>
    </location>
</feature>
<evidence type="ECO:0000256" key="5">
    <source>
        <dbReference type="ARBA" id="ARBA00022989"/>
    </source>
</evidence>
<dbReference type="Pfam" id="PF00083">
    <property type="entry name" value="Sugar_tr"/>
    <property type="match status" value="1"/>
</dbReference>
<evidence type="ECO:0000256" key="9">
    <source>
        <dbReference type="SAM" id="Phobius"/>
    </source>
</evidence>
<feature type="transmembrane region" description="Helical" evidence="9">
    <location>
        <begin position="196"/>
        <end position="218"/>
    </location>
</feature>
<dbReference type="AlphaFoldDB" id="A0A9N9U4F3"/>